<evidence type="ECO:0000256" key="1">
    <source>
        <dbReference type="SAM" id="MobiDB-lite"/>
    </source>
</evidence>
<dbReference type="Pfam" id="PF13963">
    <property type="entry name" value="Transpos_assoc"/>
    <property type="match status" value="1"/>
</dbReference>
<comment type="caution">
    <text evidence="5">The sequence shown here is derived from an EMBL/GenBank/DDBJ whole genome shotgun (WGS) entry which is preliminary data.</text>
</comment>
<dbReference type="InterPro" id="IPR004242">
    <property type="entry name" value="Transposase_21"/>
</dbReference>
<dbReference type="PANTHER" id="PTHR10775:SF183">
    <property type="entry name" value="TRANSPOSON, EN_SPM-LIKE, TRANSPOSASE-ASSOCIATED DOMAIN PROTEIN-RELATED"/>
    <property type="match status" value="1"/>
</dbReference>
<evidence type="ECO:0000259" key="4">
    <source>
        <dbReference type="Pfam" id="PF13963"/>
    </source>
</evidence>
<accession>A0AAV5KQU1</accession>
<dbReference type="PANTHER" id="PTHR10775">
    <property type="entry name" value="OS08G0208400 PROTEIN"/>
    <property type="match status" value="1"/>
</dbReference>
<sequence>MEDDRSWMYHPSDTKRKKYVTEEFKVGVEKFLDFACSQGLQFCSSKGAIRCPCVKCTNRHWDWETRDNVRSHLLKNGFVTGYIDWYLHGQTFGETFRKRACPWGDASSSVGVKNKPEAPKNATPEALKNAIPEAPKIAIPEPPKKAIPELPKMVLLEPPKMTLPEPPKKAKVVEVGPYQVTRMRDKTIKFGPNNKGTGEAVPIIEEPSSEVRDETEAPQEPNSEARDEPEPPQKVIVVGAVGLYQKTRMRGKTIESGPGNKGTAEVEPIIEEPNNEARDFYSNLRAVETPLYDGCKDDTLLTWLADSLNGKVIHNMSVSCWNYFLSCSRRLLSPEVQDKFPKDYSSTKKMLKKLGLGFKRFDVCVNNCVLYYKENRNLTVCPVCDEPRYKKKNSKDKDIPQKSMWYLPLTPRLQRLYMSRKTAEHMTWHLKCQQGSEKIVHPAGGEAWKHFDLTHPNFAMEPRNVRLGLCMDRFNPFCGPPVPYSCWPVFATVYNLPPSMCMSQEHIFLTLIIPGPKSPEESIDVLLQPLIDELKELWSFGVQTYDNFRQQNFQMRATLLWTISDFRAYDMLSGWSMHGVCMEGWPAHIAWSILNLSNSSTMKNKVENDPPPHRLSGSETLRRVEQLPNIQFGRPKHKQNVDGFGQSHNWIKKSIFWELPYWHTNLIRHNLDVMYCERNFWDNIQNTTMDNPTRTEDNAKARMDLALYCRRPQLHLQEVEGKLMKPKAIYVLSKEQRKDICEWLKELRFPDGYSSNISQCVKLTDCKLVGMKTLDCHVFMQRLLLIAFRDLLPDMVWDALTEVSNFFRIICAPTPYSGDLETLEAKIVETICKLEMIFPPRFFDSTVHLAIHLPYEAKVGGPIQFLVQVNHLGQNKTLVHCLRKSTRQLNFYVLLNCVEVAGFLDLFDEEIGQNLSPEQLQEKRIKEFVGWFRSVVFSGLYEVDEHIRNLASGPTWCVKTYKGYIVNGFKFHTEECGQGKGMMNSGACVNITTFKGYEQVFYGMLQEVIELEYRGGGQHNTIVLFKCDWYDIRRGVRVHPKHHLVDIDPNSIVKTNEPFVLASQAQQVCYTLYPSKQGERKGWWVACNVKAGNINDLSSIPEDGVPEAQGFYQDDDPPMPQPIQLTLDLTSYEPLQLSDGGLQEVDADDVDGTETSEAIVEEAEDDLDGEEISEEDEDEYEPDSD</sequence>
<gene>
    <name evidence="5" type="ORF">SLEP1_g36237</name>
</gene>
<keyword evidence="6" id="KW-1185">Reference proteome</keyword>
<organism evidence="5 6">
    <name type="scientific">Rubroshorea leprosula</name>
    <dbReference type="NCBI Taxonomy" id="152421"/>
    <lineage>
        <taxon>Eukaryota</taxon>
        <taxon>Viridiplantae</taxon>
        <taxon>Streptophyta</taxon>
        <taxon>Embryophyta</taxon>
        <taxon>Tracheophyta</taxon>
        <taxon>Spermatophyta</taxon>
        <taxon>Magnoliopsida</taxon>
        <taxon>eudicotyledons</taxon>
        <taxon>Gunneridae</taxon>
        <taxon>Pentapetalae</taxon>
        <taxon>rosids</taxon>
        <taxon>malvids</taxon>
        <taxon>Malvales</taxon>
        <taxon>Dipterocarpaceae</taxon>
        <taxon>Rubroshorea</taxon>
    </lineage>
</organism>
<evidence type="ECO:0000313" key="5">
    <source>
        <dbReference type="EMBL" id="GKV27030.1"/>
    </source>
</evidence>
<dbReference type="EMBL" id="BPVZ01000074">
    <property type="protein sequence ID" value="GKV27030.1"/>
    <property type="molecule type" value="Genomic_DNA"/>
</dbReference>
<dbReference type="Pfam" id="PF13960">
    <property type="entry name" value="DUF4218"/>
    <property type="match status" value="1"/>
</dbReference>
<protein>
    <recommendedName>
        <fullName evidence="7">Transposase</fullName>
    </recommendedName>
</protein>
<dbReference type="AlphaFoldDB" id="A0AAV5KQU1"/>
<feature type="compositionally biased region" description="Acidic residues" evidence="1">
    <location>
        <begin position="1145"/>
        <end position="1185"/>
    </location>
</feature>
<reference evidence="5 6" key="1">
    <citation type="journal article" date="2021" name="Commun. Biol.">
        <title>The genome of Shorea leprosula (Dipterocarpaceae) highlights the ecological relevance of drought in aseasonal tropical rainforests.</title>
        <authorList>
            <person name="Ng K.K.S."/>
            <person name="Kobayashi M.J."/>
            <person name="Fawcett J.A."/>
            <person name="Hatakeyama M."/>
            <person name="Paape T."/>
            <person name="Ng C.H."/>
            <person name="Ang C.C."/>
            <person name="Tnah L.H."/>
            <person name="Lee C.T."/>
            <person name="Nishiyama T."/>
            <person name="Sese J."/>
            <person name="O'Brien M.J."/>
            <person name="Copetti D."/>
            <person name="Mohd Noor M.I."/>
            <person name="Ong R.C."/>
            <person name="Putra M."/>
            <person name="Sireger I.Z."/>
            <person name="Indrioko S."/>
            <person name="Kosugi Y."/>
            <person name="Izuno A."/>
            <person name="Isagi Y."/>
            <person name="Lee S.L."/>
            <person name="Shimizu K.K."/>
        </authorList>
    </citation>
    <scope>NUCLEOTIDE SEQUENCE [LARGE SCALE GENOMIC DNA]</scope>
    <source>
        <strain evidence="5">214</strain>
    </source>
</reference>
<dbReference type="InterPro" id="IPR029480">
    <property type="entry name" value="Transpos_assoc"/>
</dbReference>
<feature type="domain" description="DUF4218" evidence="3">
    <location>
        <begin position="814"/>
        <end position="865"/>
    </location>
</feature>
<feature type="region of interest" description="Disordered" evidence="1">
    <location>
        <begin position="1139"/>
        <end position="1185"/>
    </location>
</feature>
<evidence type="ECO:0000313" key="6">
    <source>
        <dbReference type="Proteomes" id="UP001054252"/>
    </source>
</evidence>
<proteinExistence type="predicted"/>
<dbReference type="Proteomes" id="UP001054252">
    <property type="component" value="Unassembled WGS sequence"/>
</dbReference>
<evidence type="ECO:0000259" key="3">
    <source>
        <dbReference type="Pfam" id="PF13960"/>
    </source>
</evidence>
<feature type="region of interest" description="Disordered" evidence="1">
    <location>
        <begin position="188"/>
        <end position="233"/>
    </location>
</feature>
<dbReference type="InterPro" id="IPR025452">
    <property type="entry name" value="DUF4218"/>
</dbReference>
<evidence type="ECO:0000259" key="2">
    <source>
        <dbReference type="Pfam" id="PF13952"/>
    </source>
</evidence>
<dbReference type="Pfam" id="PF02992">
    <property type="entry name" value="Transposase_21"/>
    <property type="match status" value="1"/>
</dbReference>
<evidence type="ECO:0008006" key="7">
    <source>
        <dbReference type="Google" id="ProtNLM"/>
    </source>
</evidence>
<name>A0AAV5KQU1_9ROSI</name>
<dbReference type="InterPro" id="IPR025312">
    <property type="entry name" value="DUF4216"/>
</dbReference>
<feature type="domain" description="Transposase-associated" evidence="4">
    <location>
        <begin position="5"/>
        <end position="89"/>
    </location>
</feature>
<dbReference type="Pfam" id="PF13952">
    <property type="entry name" value="DUF4216"/>
    <property type="match status" value="1"/>
</dbReference>
<feature type="domain" description="DUF4216" evidence="2">
    <location>
        <begin position="1009"/>
        <end position="1085"/>
    </location>
</feature>